<evidence type="ECO:0000256" key="1">
    <source>
        <dbReference type="ARBA" id="ARBA00009179"/>
    </source>
</evidence>
<dbReference type="Gene3D" id="3.30.750.44">
    <property type="match status" value="1"/>
</dbReference>
<dbReference type="CDD" id="cd07560">
    <property type="entry name" value="Peptidase_S41_CPP"/>
    <property type="match status" value="1"/>
</dbReference>
<dbReference type="KEGG" id="cpb:Cphamn1_0021"/>
<accession>B3EJJ9</accession>
<dbReference type="InterPro" id="IPR001478">
    <property type="entry name" value="PDZ"/>
</dbReference>
<dbReference type="Gene3D" id="3.90.226.10">
    <property type="entry name" value="2-enoyl-CoA Hydratase, Chain A, domain 1"/>
    <property type="match status" value="1"/>
</dbReference>
<organism evidence="7">
    <name type="scientific">Chlorobium phaeobacteroides (strain BS1)</name>
    <dbReference type="NCBI Taxonomy" id="331678"/>
    <lineage>
        <taxon>Bacteria</taxon>
        <taxon>Pseudomonadati</taxon>
        <taxon>Chlorobiota</taxon>
        <taxon>Chlorobiia</taxon>
        <taxon>Chlorobiales</taxon>
        <taxon>Chlorobiaceae</taxon>
        <taxon>Chlorobium/Pelodictyon group</taxon>
        <taxon>Chlorobium</taxon>
    </lineage>
</organism>
<dbReference type="SUPFAM" id="SSF52096">
    <property type="entry name" value="ClpP/crotonase"/>
    <property type="match status" value="1"/>
</dbReference>
<gene>
    <name evidence="7" type="ordered locus">Cphamn1_0021</name>
</gene>
<dbReference type="GO" id="GO:0004252">
    <property type="term" value="F:serine-type endopeptidase activity"/>
    <property type="evidence" value="ECO:0007669"/>
    <property type="project" value="UniProtKB-EC"/>
</dbReference>
<dbReference type="HOGENOM" id="CLU_017295_2_0_10"/>
<dbReference type="PROSITE" id="PS50106">
    <property type="entry name" value="PDZ"/>
    <property type="match status" value="1"/>
</dbReference>
<sequence>MKRYSTSGIGSMVMRVFVSLLFFSGTFLKTAESRESDSFYIAKNIELLGEVYRNVSENYVDSIDTAEFMYAGIDGMLETLDPYTVFLDEKESDELGELTSGHYAGIGVRISEIAGEVYVLSVFDGSPAAKAGLRVGDRIEKVDRHIVKGKDLDEVKTFIKGPAGSEVVLTVERYGKKSRVRARITRREVRVNSIRYSGLLGEIGYLVMDSFGNRSPDELKRAINELDAASRIRKRPMAGVILDLRNNPGGLLEAAVDVSGLFVSKGSQVVSTMGRDPESRISYETKRAPVVEKRPLAILINKNSASAAEIVAGAIQELDRGVIVGNRSFGKGLVQSVITLPYDSKLKMTTSKYYTPSGRLIQQEHDWTGGPRKVLEREEKPADGMVFYTRNKRKVYGGGGILPDIRLDGYIPGSYEAALRKDGMLFRFASTYRASHDRIPQAGIDRKSLMRDFAGFLERESFIYKSKPEELLEEVRKSLAGNHKEAHPGIDSLVASLEKEMKLLAGKQKSSESKQVALALEQEILRHYDEEAALRSRIEDDPVVKKALEVLQDPGRYSTLLSP</sequence>
<evidence type="ECO:0000256" key="3">
    <source>
        <dbReference type="ARBA" id="ARBA00022801"/>
    </source>
</evidence>
<keyword evidence="3 5" id="KW-0378">Hydrolase</keyword>
<dbReference type="SMART" id="SM00228">
    <property type="entry name" value="PDZ"/>
    <property type="match status" value="1"/>
</dbReference>
<reference evidence="7" key="1">
    <citation type="submission" date="2008-06" db="EMBL/GenBank/DDBJ databases">
        <title>Complete sequence of Chlorobium phaeobacteroides BS1.</title>
        <authorList>
            <consortium name="US DOE Joint Genome Institute"/>
            <person name="Lucas S."/>
            <person name="Copeland A."/>
            <person name="Lapidus A."/>
            <person name="Glavina del Rio T."/>
            <person name="Dalin E."/>
            <person name="Tice H."/>
            <person name="Bruce D."/>
            <person name="Goodwin L."/>
            <person name="Pitluck S."/>
            <person name="Schmutz J."/>
            <person name="Larimer F."/>
            <person name="Land M."/>
            <person name="Hauser L."/>
            <person name="Kyrpides N."/>
            <person name="Ovchinnikova G."/>
            <person name="Li T."/>
            <person name="Liu Z."/>
            <person name="Zhao F."/>
            <person name="Overmann J."/>
            <person name="Bryant D.A."/>
            <person name="Richardson P."/>
        </authorList>
    </citation>
    <scope>NUCLEOTIDE SEQUENCE [LARGE SCALE GENOMIC DNA]</scope>
    <source>
        <strain evidence="7">BS1</strain>
    </source>
</reference>
<dbReference type="PANTHER" id="PTHR32060">
    <property type="entry name" value="TAIL-SPECIFIC PROTEASE"/>
    <property type="match status" value="1"/>
</dbReference>
<dbReference type="CDD" id="cd06782">
    <property type="entry name" value="cpPDZ_CPP-like"/>
    <property type="match status" value="1"/>
</dbReference>
<evidence type="ECO:0000256" key="4">
    <source>
        <dbReference type="ARBA" id="ARBA00022825"/>
    </source>
</evidence>
<dbReference type="InterPro" id="IPR036034">
    <property type="entry name" value="PDZ_sf"/>
</dbReference>
<dbReference type="NCBIfam" id="TIGR00225">
    <property type="entry name" value="prc"/>
    <property type="match status" value="1"/>
</dbReference>
<dbReference type="Gene3D" id="2.30.42.10">
    <property type="match status" value="1"/>
</dbReference>
<dbReference type="eggNOG" id="COG0793">
    <property type="taxonomic scope" value="Bacteria"/>
</dbReference>
<dbReference type="AlphaFoldDB" id="B3EJJ9"/>
<dbReference type="GO" id="GO:0006508">
    <property type="term" value="P:proteolysis"/>
    <property type="evidence" value="ECO:0007669"/>
    <property type="project" value="UniProtKB-KW"/>
</dbReference>
<protein>
    <submittedName>
        <fullName evidence="7">Carboxyl-terminal protease</fullName>
        <ecNumber evidence="7">3.4.21.102</ecNumber>
    </submittedName>
</protein>
<evidence type="ECO:0000259" key="6">
    <source>
        <dbReference type="PROSITE" id="PS50106"/>
    </source>
</evidence>
<dbReference type="SMART" id="SM00245">
    <property type="entry name" value="TSPc"/>
    <property type="match status" value="1"/>
</dbReference>
<dbReference type="InterPro" id="IPR004447">
    <property type="entry name" value="Peptidase_S41A"/>
</dbReference>
<evidence type="ECO:0000256" key="5">
    <source>
        <dbReference type="RuleBase" id="RU004404"/>
    </source>
</evidence>
<dbReference type="PANTHER" id="PTHR32060:SF22">
    <property type="entry name" value="CARBOXYL-TERMINAL-PROCESSING PEPTIDASE 3, CHLOROPLASTIC"/>
    <property type="match status" value="1"/>
</dbReference>
<name>B3EJJ9_CHLPB</name>
<proteinExistence type="inferred from homology"/>
<keyword evidence="4 5" id="KW-0720">Serine protease</keyword>
<evidence type="ECO:0000256" key="2">
    <source>
        <dbReference type="ARBA" id="ARBA00022670"/>
    </source>
</evidence>
<dbReference type="InterPro" id="IPR041489">
    <property type="entry name" value="PDZ_6"/>
</dbReference>
<dbReference type="EC" id="3.4.21.102" evidence="7"/>
<dbReference type="InterPro" id="IPR055210">
    <property type="entry name" value="CtpA/B_N"/>
</dbReference>
<dbReference type="Pfam" id="PF17820">
    <property type="entry name" value="PDZ_6"/>
    <property type="match status" value="1"/>
</dbReference>
<dbReference type="SUPFAM" id="SSF50156">
    <property type="entry name" value="PDZ domain-like"/>
    <property type="match status" value="1"/>
</dbReference>
<keyword evidence="2 5" id="KW-0645">Protease</keyword>
<dbReference type="STRING" id="331678.Cphamn1_0021"/>
<dbReference type="InterPro" id="IPR029045">
    <property type="entry name" value="ClpP/crotonase-like_dom_sf"/>
</dbReference>
<dbReference type="InterPro" id="IPR005151">
    <property type="entry name" value="Tail-specific_protease"/>
</dbReference>
<comment type="similarity">
    <text evidence="1 5">Belongs to the peptidase S41A family.</text>
</comment>
<dbReference type="Pfam" id="PF22694">
    <property type="entry name" value="CtpB_N-like"/>
    <property type="match status" value="1"/>
</dbReference>
<feature type="domain" description="PDZ" evidence="6">
    <location>
        <begin position="84"/>
        <end position="160"/>
    </location>
</feature>
<evidence type="ECO:0000313" key="7">
    <source>
        <dbReference type="EMBL" id="ACE03010.1"/>
    </source>
</evidence>
<dbReference type="Pfam" id="PF03572">
    <property type="entry name" value="Peptidase_S41"/>
    <property type="match status" value="1"/>
</dbReference>
<dbReference type="OrthoDB" id="9812068at2"/>
<dbReference type="EMBL" id="CP001101">
    <property type="protein sequence ID" value="ACE03010.1"/>
    <property type="molecule type" value="Genomic_DNA"/>
</dbReference>